<dbReference type="Proteomes" id="UP000015527">
    <property type="component" value="Unassembled WGS sequence"/>
</dbReference>
<gene>
    <name evidence="1" type="ORF">L284_22485</name>
</gene>
<dbReference type="AlphaFoldDB" id="T0IDC9"/>
<comment type="caution">
    <text evidence="1">The sequence shown here is derived from an EMBL/GenBank/DDBJ whole genome shotgun (WGS) entry which is preliminary data.</text>
</comment>
<evidence type="ECO:0000313" key="1">
    <source>
        <dbReference type="EMBL" id="EQB07629.1"/>
    </source>
</evidence>
<accession>T0IDC9</accession>
<protein>
    <submittedName>
        <fullName evidence="1">Uncharacterized protein</fullName>
    </submittedName>
</protein>
<proteinExistence type="predicted"/>
<keyword evidence="2" id="KW-1185">Reference proteome</keyword>
<reference evidence="1 2" key="1">
    <citation type="journal article" date="2013" name="Genome Announc.">
        <title>Genome Sequence of Novosphingobium lindaniclasticum LE124T, Isolated from a Hexachlorocyclohexane Dumpsite.</title>
        <authorList>
            <person name="Saxena A."/>
            <person name="Nayyar N."/>
            <person name="Sangwan N."/>
            <person name="Kumari R."/>
            <person name="Khurana J.P."/>
            <person name="Lal R."/>
        </authorList>
    </citation>
    <scope>NUCLEOTIDE SEQUENCE [LARGE SCALE GENOMIC DNA]</scope>
    <source>
        <strain evidence="1 2">LE124</strain>
    </source>
</reference>
<sequence length="72" mass="7442">MVSDGGAEQIVGAEPRSGIVGGPAVRLHAQLAGPSFYHNLAGGQPRDHLSTRGLIQTGRVEPLGAEAQRLCI</sequence>
<name>T0IDC9_9SPHN</name>
<evidence type="ECO:0000313" key="2">
    <source>
        <dbReference type="Proteomes" id="UP000015527"/>
    </source>
</evidence>
<organism evidence="1 2">
    <name type="scientific">Novosphingobium lindaniclasticum LE124</name>
    <dbReference type="NCBI Taxonomy" id="1096930"/>
    <lineage>
        <taxon>Bacteria</taxon>
        <taxon>Pseudomonadati</taxon>
        <taxon>Pseudomonadota</taxon>
        <taxon>Alphaproteobacteria</taxon>
        <taxon>Sphingomonadales</taxon>
        <taxon>Sphingomonadaceae</taxon>
        <taxon>Novosphingobium</taxon>
    </lineage>
</organism>
<dbReference type="EMBL" id="ATHL01000153">
    <property type="protein sequence ID" value="EQB07629.1"/>
    <property type="molecule type" value="Genomic_DNA"/>
</dbReference>